<organism evidence="6 7">
    <name type="scientific">Amphilophus citrinellus</name>
    <name type="common">Midas cichlid</name>
    <name type="synonym">Cichlasoma citrinellum</name>
    <dbReference type="NCBI Taxonomy" id="61819"/>
    <lineage>
        <taxon>Eukaryota</taxon>
        <taxon>Metazoa</taxon>
        <taxon>Chordata</taxon>
        <taxon>Craniata</taxon>
        <taxon>Vertebrata</taxon>
        <taxon>Euteleostomi</taxon>
        <taxon>Actinopterygii</taxon>
        <taxon>Neopterygii</taxon>
        <taxon>Teleostei</taxon>
        <taxon>Neoteleostei</taxon>
        <taxon>Acanthomorphata</taxon>
        <taxon>Ovalentaria</taxon>
        <taxon>Cichlomorphae</taxon>
        <taxon>Cichliformes</taxon>
        <taxon>Cichlidae</taxon>
        <taxon>New World cichlids</taxon>
        <taxon>Cichlasomatinae</taxon>
        <taxon>Heroini</taxon>
        <taxon>Amphilophus</taxon>
    </lineage>
</organism>
<dbReference type="Pfam" id="PF00755">
    <property type="entry name" value="Carn_acyltransf"/>
    <property type="match status" value="1"/>
</dbReference>
<dbReference type="GO" id="GO:0005777">
    <property type="term" value="C:peroxisome"/>
    <property type="evidence" value="ECO:0007669"/>
    <property type="project" value="TreeGrafter"/>
</dbReference>
<evidence type="ECO:0000313" key="6">
    <source>
        <dbReference type="Ensembl" id="ENSACIP00000014404.1"/>
    </source>
</evidence>
<dbReference type="PANTHER" id="PTHR22589:SF50">
    <property type="entry name" value="CARNITINE O-ACETYLTRANSFERASE"/>
    <property type="match status" value="1"/>
</dbReference>
<dbReference type="InterPro" id="IPR023213">
    <property type="entry name" value="CAT-like_dom_sf"/>
</dbReference>
<dbReference type="GO" id="GO:0019254">
    <property type="term" value="P:carnitine metabolic process, CoA-linked"/>
    <property type="evidence" value="ECO:0007669"/>
    <property type="project" value="TreeGrafter"/>
</dbReference>
<dbReference type="Gene3D" id="3.30.559.10">
    <property type="entry name" value="Chloramphenicol acetyltransferase-like domain"/>
    <property type="match status" value="1"/>
</dbReference>
<accession>A0A3Q0RPW6</accession>
<keyword evidence="7" id="KW-1185">Reference proteome</keyword>
<comment type="similarity">
    <text evidence="1">Belongs to the carnitine/choline acetyltransferase family.</text>
</comment>
<evidence type="ECO:0000256" key="2">
    <source>
        <dbReference type="ARBA" id="ARBA00022679"/>
    </source>
</evidence>
<evidence type="ECO:0000256" key="1">
    <source>
        <dbReference type="ARBA" id="ARBA00005232"/>
    </source>
</evidence>
<name>A0A3Q0RPW6_AMPCI</name>
<dbReference type="GeneTree" id="ENSGT01150000286917"/>
<dbReference type="Proteomes" id="UP000261340">
    <property type="component" value="Unplaced"/>
</dbReference>
<keyword evidence="2" id="KW-0808">Transferase</keyword>
<reference evidence="6" key="2">
    <citation type="submission" date="2025-09" db="UniProtKB">
        <authorList>
            <consortium name="Ensembl"/>
        </authorList>
    </citation>
    <scope>IDENTIFICATION</scope>
</reference>
<evidence type="ECO:0000256" key="4">
    <source>
        <dbReference type="PIRSR" id="PIRSR600542-1"/>
    </source>
</evidence>
<evidence type="ECO:0000313" key="7">
    <source>
        <dbReference type="Proteomes" id="UP000261340"/>
    </source>
</evidence>
<keyword evidence="3" id="KW-0012">Acyltransferase</keyword>
<dbReference type="InterPro" id="IPR000542">
    <property type="entry name" value="Carn_acyl_trans"/>
</dbReference>
<evidence type="ECO:0000256" key="3">
    <source>
        <dbReference type="ARBA" id="ARBA00023315"/>
    </source>
</evidence>
<evidence type="ECO:0000259" key="5">
    <source>
        <dbReference type="Pfam" id="PF00755"/>
    </source>
</evidence>
<dbReference type="InterPro" id="IPR042231">
    <property type="entry name" value="Cho/carn_acyl_trans_2"/>
</dbReference>
<dbReference type="Ensembl" id="ENSACIT00000014788.1">
    <property type="protein sequence ID" value="ENSACIP00000014404.1"/>
    <property type="gene ID" value="ENSACIG00000011114.1"/>
</dbReference>
<dbReference type="FunFam" id="3.30.559.70:FF:000002">
    <property type="entry name" value="Carnitine O-acetyltransferase"/>
    <property type="match status" value="1"/>
</dbReference>
<dbReference type="AlphaFoldDB" id="A0A3Q0RPW6"/>
<dbReference type="GO" id="GO:0004092">
    <property type="term" value="F:carnitine O-acetyltransferase activity"/>
    <property type="evidence" value="ECO:0007669"/>
    <property type="project" value="TreeGrafter"/>
</dbReference>
<protein>
    <submittedName>
        <fullName evidence="6">Carnitine O-acetyltransferase a</fullName>
    </submittedName>
</protein>
<dbReference type="PANTHER" id="PTHR22589">
    <property type="entry name" value="CARNITINE O-ACYLTRANSFERASE"/>
    <property type="match status" value="1"/>
</dbReference>
<dbReference type="SUPFAM" id="SSF52777">
    <property type="entry name" value="CoA-dependent acyltransferases"/>
    <property type="match status" value="2"/>
</dbReference>
<feature type="domain" description="Choline/carnitine acyltransferase" evidence="5">
    <location>
        <begin position="45"/>
        <end position="605"/>
    </location>
</feature>
<dbReference type="Gene3D" id="3.30.559.70">
    <property type="entry name" value="Choline/Carnitine o-acyltransferase, domain 2"/>
    <property type="match status" value="1"/>
</dbReference>
<dbReference type="InterPro" id="IPR039551">
    <property type="entry name" value="Cho/carn_acyl_trans"/>
</dbReference>
<reference evidence="6" key="1">
    <citation type="submission" date="2025-08" db="UniProtKB">
        <authorList>
            <consortium name="Ensembl"/>
        </authorList>
    </citation>
    <scope>IDENTIFICATION</scope>
</reference>
<proteinExistence type="inferred from homology"/>
<feature type="active site" description="Proton acceptor" evidence="4">
    <location>
        <position position="350"/>
    </location>
</feature>
<sequence length="617" mass="69555">WLEVLAQTLIGVKVGMMNSCHLMKPVSGILVNGRYLTYQQGLPSLPVPPLQQTCERYLSLLEPIVEVHELKRTKQLVEKFLESGGVGEKLQRSLERKAQNTNNWLTDYMVQTDYLDNRLPVVVYSNNSGAFPRMDFRDKQGQIRCAAEIMRAILDFKTMVDNEMLPVDYLGGKPLCMKQYSQMLSSCSIPGLEGDSIVFHSKTSCPSNQFTVAHNSQFFMVDVYNSDGTPMTVHQLCVQLERICNSSLETNTEPVGILTTLNRDYWSKCYDRLVQDQTNKEALLAIQRSICVVCLDKAMPHVPDEMYCRRNALQMMHGGGSQWNSANRWFDKSVQFIIGEDGAFGNNISHSCADGTIAMALIDYVLNSIKKLEIIQSPMVPLPMPQKLHFSITPDIKKAIEEAKENLDINILLFNHFGKNVLKANKMSSDAFVQMAIQLAYYRVHQQHCPSYEAASMRMFKQGRVCEIPSTSSASVAFATAFDDPKTQKRDLLMKAIKVHKWSTNMEISGQTLFGHFLGLQCQATETNIPMPEIFTDTSFVKAFDYRLATSQVPSNSGCLPCAGPYQLEAYDICYKLLENDMTFVVSAFKTSKENNPAQLNQALEDALLDMRTILEI</sequence>